<evidence type="ECO:0000313" key="2">
    <source>
        <dbReference type="Proteomes" id="UP000019149"/>
    </source>
</evidence>
<proteinExistence type="predicted"/>
<dbReference type="GeneID" id="36341491"/>
<dbReference type="EMBL" id="APAU02000045">
    <property type="protein sequence ID" value="EUB59422.1"/>
    <property type="molecule type" value="Genomic_DNA"/>
</dbReference>
<dbReference type="Proteomes" id="UP000019149">
    <property type="component" value="Unassembled WGS sequence"/>
</dbReference>
<reference evidence="1 2" key="1">
    <citation type="journal article" date="2013" name="Nat. Genet.">
        <title>The genome of the hydatid tapeworm Echinococcus granulosus.</title>
        <authorList>
            <person name="Zheng H."/>
            <person name="Zhang W."/>
            <person name="Zhang L."/>
            <person name="Zhang Z."/>
            <person name="Li J."/>
            <person name="Lu G."/>
            <person name="Zhu Y."/>
            <person name="Wang Y."/>
            <person name="Huang Y."/>
            <person name="Liu J."/>
            <person name="Kang H."/>
            <person name="Chen J."/>
            <person name="Wang L."/>
            <person name="Chen A."/>
            <person name="Yu S."/>
            <person name="Gao Z."/>
            <person name="Jin L."/>
            <person name="Gu W."/>
            <person name="Wang Z."/>
            <person name="Zhao L."/>
            <person name="Shi B."/>
            <person name="Wen H."/>
            <person name="Lin R."/>
            <person name="Jones M.K."/>
            <person name="Brejova B."/>
            <person name="Vinar T."/>
            <person name="Zhao G."/>
            <person name="McManus D.P."/>
            <person name="Chen Z."/>
            <person name="Zhou Y."/>
            <person name="Wang S."/>
        </authorList>
    </citation>
    <scope>NUCLEOTIDE SEQUENCE [LARGE SCALE GENOMIC DNA]</scope>
</reference>
<organism evidence="1 2">
    <name type="scientific">Echinococcus granulosus</name>
    <name type="common">Hydatid tapeworm</name>
    <dbReference type="NCBI Taxonomy" id="6210"/>
    <lineage>
        <taxon>Eukaryota</taxon>
        <taxon>Metazoa</taxon>
        <taxon>Spiralia</taxon>
        <taxon>Lophotrochozoa</taxon>
        <taxon>Platyhelminthes</taxon>
        <taxon>Cestoda</taxon>
        <taxon>Eucestoda</taxon>
        <taxon>Cyclophyllidea</taxon>
        <taxon>Taeniidae</taxon>
        <taxon>Echinococcus</taxon>
        <taxon>Echinococcus granulosus group</taxon>
    </lineage>
</organism>
<dbReference type="AlphaFoldDB" id="W6UMQ8"/>
<dbReference type="RefSeq" id="XP_024350618.1">
    <property type="nucleotide sequence ID" value="XM_024495025.1"/>
</dbReference>
<name>W6UMQ8_ECHGR</name>
<keyword evidence="2" id="KW-1185">Reference proteome</keyword>
<sequence length="172" mass="19861">MVRPRASIWPPIYDIFYHMHEFHASLSPQRTLRERSSKRRPRSDLIASIARGGTHPQYYWYYCLSVWSVAHLARKESSAIKLGKSDVFLFLDADYEFNAKILLNHGAKCHKLAITPQKVPWARLPPRVWDTASLIRAEVLPELVDDAFLGFAVAKFPLLLDNAKQFFYNSSL</sequence>
<gene>
    <name evidence="1" type="ORF">EGR_05776</name>
</gene>
<dbReference type="KEGG" id="egl:EGR_05776"/>
<evidence type="ECO:0000313" key="1">
    <source>
        <dbReference type="EMBL" id="EUB59422.1"/>
    </source>
</evidence>
<accession>W6UMQ8</accession>
<dbReference type="OrthoDB" id="2139606at2759"/>
<comment type="caution">
    <text evidence="1">The sequence shown here is derived from an EMBL/GenBank/DDBJ whole genome shotgun (WGS) entry which is preliminary data.</text>
</comment>
<protein>
    <submittedName>
        <fullName evidence="1">Uncharacterized protein</fullName>
    </submittedName>
</protein>
<dbReference type="CTD" id="36341491"/>